<dbReference type="AlphaFoldDB" id="A0AAD3D6M9"/>
<keyword evidence="3" id="KW-1185">Reference proteome</keyword>
<evidence type="ECO:0000313" key="2">
    <source>
        <dbReference type="EMBL" id="GFH57520.1"/>
    </source>
</evidence>
<dbReference type="Proteomes" id="UP001054902">
    <property type="component" value="Unassembled WGS sequence"/>
</dbReference>
<feature type="region of interest" description="Disordered" evidence="1">
    <location>
        <begin position="73"/>
        <end position="104"/>
    </location>
</feature>
<feature type="compositionally biased region" description="Basic and acidic residues" evidence="1">
    <location>
        <begin position="31"/>
        <end position="41"/>
    </location>
</feature>
<name>A0AAD3D6M9_9STRA</name>
<dbReference type="EMBL" id="BLLK01000058">
    <property type="protein sequence ID" value="GFH57520.1"/>
    <property type="molecule type" value="Genomic_DNA"/>
</dbReference>
<sequence length="104" mass="11493">MGAKVSICRRGEGAIVDQSLDVSVGGTRTYSEWKKDSKRTVPDPNSGDEVDLDRSGRHGKYDLLSKYKIDLTLDPDESLEGGETQNETKDDEDLSLETEQEATN</sequence>
<evidence type="ECO:0000256" key="1">
    <source>
        <dbReference type="SAM" id="MobiDB-lite"/>
    </source>
</evidence>
<feature type="region of interest" description="Disordered" evidence="1">
    <location>
        <begin position="29"/>
        <end position="56"/>
    </location>
</feature>
<protein>
    <submittedName>
        <fullName evidence="2">Uncharacterized protein</fullName>
    </submittedName>
</protein>
<reference evidence="2 3" key="1">
    <citation type="journal article" date="2021" name="Sci. Rep.">
        <title>The genome of the diatom Chaetoceros tenuissimus carries an ancient integrated fragment of an extant virus.</title>
        <authorList>
            <person name="Hongo Y."/>
            <person name="Kimura K."/>
            <person name="Takaki Y."/>
            <person name="Yoshida Y."/>
            <person name="Baba S."/>
            <person name="Kobayashi G."/>
            <person name="Nagasaki K."/>
            <person name="Hano T."/>
            <person name="Tomaru Y."/>
        </authorList>
    </citation>
    <scope>NUCLEOTIDE SEQUENCE [LARGE SCALE GENOMIC DNA]</scope>
    <source>
        <strain evidence="2 3">NIES-3715</strain>
    </source>
</reference>
<feature type="compositionally biased region" description="Acidic residues" evidence="1">
    <location>
        <begin position="89"/>
        <end position="104"/>
    </location>
</feature>
<comment type="caution">
    <text evidence="2">The sequence shown here is derived from an EMBL/GenBank/DDBJ whole genome shotgun (WGS) entry which is preliminary data.</text>
</comment>
<gene>
    <name evidence="2" type="ORF">CTEN210_13996</name>
</gene>
<evidence type="ECO:0000313" key="3">
    <source>
        <dbReference type="Proteomes" id="UP001054902"/>
    </source>
</evidence>
<proteinExistence type="predicted"/>
<accession>A0AAD3D6M9</accession>
<organism evidence="2 3">
    <name type="scientific">Chaetoceros tenuissimus</name>
    <dbReference type="NCBI Taxonomy" id="426638"/>
    <lineage>
        <taxon>Eukaryota</taxon>
        <taxon>Sar</taxon>
        <taxon>Stramenopiles</taxon>
        <taxon>Ochrophyta</taxon>
        <taxon>Bacillariophyta</taxon>
        <taxon>Coscinodiscophyceae</taxon>
        <taxon>Chaetocerotophycidae</taxon>
        <taxon>Chaetocerotales</taxon>
        <taxon>Chaetocerotaceae</taxon>
        <taxon>Chaetoceros</taxon>
    </lineage>
</organism>